<dbReference type="EMBL" id="LSMT01001172">
    <property type="protein sequence ID" value="PFX12816.1"/>
    <property type="molecule type" value="Genomic_DNA"/>
</dbReference>
<dbReference type="PANTHER" id="PTHR33395:SF22">
    <property type="entry name" value="REVERSE TRANSCRIPTASE DOMAIN-CONTAINING PROTEIN"/>
    <property type="match status" value="1"/>
</dbReference>
<dbReference type="PANTHER" id="PTHR33395">
    <property type="entry name" value="TRANSCRIPTASE, PUTATIVE-RELATED-RELATED"/>
    <property type="match status" value="1"/>
</dbReference>
<proteinExistence type="predicted"/>
<sequence>MPDSSNINGRRLKNIMQSFDLKNVISGPTRVTDHSESLLDLIITSQPSKLDKSSSIDIGISDHHLVYAVLRLARNKGKPKVILTKNYKVVDSDQLKLQFDLAPWHIASTFDDIDDSFYTWNYLYNNVLKRNLPVREVKVKDKSLPWINSSFRKQMNLRYKLLKNAKASGGDQVKWLQYRNKRNEVKKLLRNAESSSWHSKFKESKNPKDFWKLTNQVLRKHKAKPIRPVIDENNDVIITDNFSKAEYINDFLINICEDLTNNLEPLDCSLLLKFIYRVTPTISSIDLNWDEVRSKVNKTANPRKASGPDLVLAKDIKLLGDSVVHSLLPLFKKNFDDATFSTDWKLSRVVPIFKKATLVIVVNFYNYLGSSRIADLSSMEFLKDPF</sequence>
<dbReference type="GO" id="GO:0031012">
    <property type="term" value="C:extracellular matrix"/>
    <property type="evidence" value="ECO:0007669"/>
    <property type="project" value="TreeGrafter"/>
</dbReference>
<comment type="caution">
    <text evidence="1">The sequence shown here is derived from an EMBL/GenBank/DDBJ whole genome shotgun (WGS) entry which is preliminary data.</text>
</comment>
<evidence type="ECO:0008006" key="3">
    <source>
        <dbReference type="Google" id="ProtNLM"/>
    </source>
</evidence>
<dbReference type="STRING" id="50429.A0A2B4R6M7"/>
<dbReference type="Proteomes" id="UP000225706">
    <property type="component" value="Unassembled WGS sequence"/>
</dbReference>
<name>A0A2B4R6M7_STYPI</name>
<reference evidence="2" key="1">
    <citation type="journal article" date="2017" name="bioRxiv">
        <title>Comparative analysis of the genomes of Stylophora pistillata and Acropora digitifera provides evidence for extensive differences between species of corals.</title>
        <authorList>
            <person name="Voolstra C.R."/>
            <person name="Li Y."/>
            <person name="Liew Y.J."/>
            <person name="Baumgarten S."/>
            <person name="Zoccola D."/>
            <person name="Flot J.-F."/>
            <person name="Tambutte S."/>
            <person name="Allemand D."/>
            <person name="Aranda M."/>
        </authorList>
    </citation>
    <scope>NUCLEOTIDE SEQUENCE [LARGE SCALE GENOMIC DNA]</scope>
</reference>
<organism evidence="1 2">
    <name type="scientific">Stylophora pistillata</name>
    <name type="common">Smooth cauliflower coral</name>
    <dbReference type="NCBI Taxonomy" id="50429"/>
    <lineage>
        <taxon>Eukaryota</taxon>
        <taxon>Metazoa</taxon>
        <taxon>Cnidaria</taxon>
        <taxon>Anthozoa</taxon>
        <taxon>Hexacorallia</taxon>
        <taxon>Scleractinia</taxon>
        <taxon>Astrocoeniina</taxon>
        <taxon>Pocilloporidae</taxon>
        <taxon>Stylophora</taxon>
    </lineage>
</organism>
<evidence type="ECO:0000313" key="2">
    <source>
        <dbReference type="Proteomes" id="UP000225706"/>
    </source>
</evidence>
<evidence type="ECO:0000313" key="1">
    <source>
        <dbReference type="EMBL" id="PFX12816.1"/>
    </source>
</evidence>
<gene>
    <name evidence="1" type="ORF">AWC38_SpisGene23162</name>
</gene>
<dbReference type="AlphaFoldDB" id="A0A2B4R6M7"/>
<accession>A0A2B4R6M7</accession>
<dbReference type="OrthoDB" id="5987290at2759"/>
<protein>
    <recommendedName>
        <fullName evidence="3">Endonuclease/exonuclease/phosphatase domain-containing protein</fullName>
    </recommendedName>
</protein>
<keyword evidence="2" id="KW-1185">Reference proteome</keyword>